<dbReference type="EC" id="3.1.13.5" evidence="2"/>
<dbReference type="GO" id="GO:0006139">
    <property type="term" value="P:nucleobase-containing compound metabolic process"/>
    <property type="evidence" value="ECO:0007669"/>
    <property type="project" value="InterPro"/>
</dbReference>
<dbReference type="CDD" id="cd06142">
    <property type="entry name" value="RNaseD_exo"/>
    <property type="match status" value="1"/>
</dbReference>
<keyword evidence="2" id="KW-0378">Hydrolase</keyword>
<dbReference type="EMBL" id="JACHIM010000002">
    <property type="protein sequence ID" value="MBB5073416.1"/>
    <property type="molecule type" value="Genomic_DNA"/>
</dbReference>
<dbReference type="SMART" id="SM00474">
    <property type="entry name" value="35EXOc"/>
    <property type="match status" value="1"/>
</dbReference>
<name>A0A840NLA1_9HYPH</name>
<evidence type="ECO:0000259" key="1">
    <source>
        <dbReference type="SMART" id="SM00474"/>
    </source>
</evidence>
<gene>
    <name evidence="2" type="ORF">HNQ69_000537</name>
</gene>
<sequence>MAEIRVHQGDLPDLDNYQVDAVAIDTETLGLQPYRDRLCVVQLSCGDGTADVIQIAKGQKSAPNLVKLLEDKTITKIFHFGRFDLSILAHTFGVMPDVVFCTKIASKLTRTYTDRHGLKEICGELLNVNISKQQQSSDWASETLSRAQIEYAASDVLYLHRLKDIFEERLRREERESVAKACFEFLPMRAKLDLLGWSEVDIFAHS</sequence>
<dbReference type="PANTHER" id="PTHR47649:SF1">
    <property type="entry name" value="RIBONUCLEASE D"/>
    <property type="match status" value="1"/>
</dbReference>
<dbReference type="Proteomes" id="UP000561417">
    <property type="component" value="Unassembled WGS sequence"/>
</dbReference>
<protein>
    <submittedName>
        <fullName evidence="2">Ribonuclease D</fullName>
        <ecNumber evidence="2">3.1.13.5</ecNumber>
    </submittedName>
</protein>
<dbReference type="Pfam" id="PF01612">
    <property type="entry name" value="DNA_pol_A_exo1"/>
    <property type="match status" value="1"/>
</dbReference>
<dbReference type="InterPro" id="IPR002562">
    <property type="entry name" value="3'-5'_exonuclease_dom"/>
</dbReference>
<dbReference type="InterPro" id="IPR051086">
    <property type="entry name" value="RNase_D-like"/>
</dbReference>
<reference evidence="2 3" key="1">
    <citation type="submission" date="2020-08" db="EMBL/GenBank/DDBJ databases">
        <title>Genomic Encyclopedia of Type Strains, Phase IV (KMG-IV): sequencing the most valuable type-strain genomes for metagenomic binning, comparative biology and taxonomic classification.</title>
        <authorList>
            <person name="Goeker M."/>
        </authorList>
    </citation>
    <scope>NUCLEOTIDE SEQUENCE [LARGE SCALE GENOMIC DNA]</scope>
    <source>
        <strain evidence="2 3">DSM 28538</strain>
    </source>
</reference>
<dbReference type="RefSeq" id="WP_183228506.1">
    <property type="nucleotide sequence ID" value="NZ_JACHIM010000002.1"/>
</dbReference>
<keyword evidence="3" id="KW-1185">Reference proteome</keyword>
<dbReference type="GO" id="GO:0003676">
    <property type="term" value="F:nucleic acid binding"/>
    <property type="evidence" value="ECO:0007669"/>
    <property type="project" value="InterPro"/>
</dbReference>
<dbReference type="SUPFAM" id="SSF53098">
    <property type="entry name" value="Ribonuclease H-like"/>
    <property type="match status" value="1"/>
</dbReference>
<dbReference type="AlphaFoldDB" id="A0A840NLA1"/>
<accession>A0A840NLA1</accession>
<dbReference type="InterPro" id="IPR036397">
    <property type="entry name" value="RNaseH_sf"/>
</dbReference>
<comment type="caution">
    <text evidence="2">The sequence shown here is derived from an EMBL/GenBank/DDBJ whole genome shotgun (WGS) entry which is preliminary data.</text>
</comment>
<evidence type="ECO:0000313" key="3">
    <source>
        <dbReference type="Proteomes" id="UP000561417"/>
    </source>
</evidence>
<dbReference type="GO" id="GO:0033890">
    <property type="term" value="F:ribonuclease D activity"/>
    <property type="evidence" value="ECO:0007669"/>
    <property type="project" value="UniProtKB-EC"/>
</dbReference>
<feature type="domain" description="3'-5' exonuclease" evidence="1">
    <location>
        <begin position="2"/>
        <end position="171"/>
    </location>
</feature>
<evidence type="ECO:0000313" key="2">
    <source>
        <dbReference type="EMBL" id="MBB5073416.1"/>
    </source>
</evidence>
<dbReference type="PANTHER" id="PTHR47649">
    <property type="entry name" value="RIBONUCLEASE D"/>
    <property type="match status" value="1"/>
</dbReference>
<dbReference type="InterPro" id="IPR012337">
    <property type="entry name" value="RNaseH-like_sf"/>
</dbReference>
<dbReference type="GO" id="GO:0008408">
    <property type="term" value="F:3'-5' exonuclease activity"/>
    <property type="evidence" value="ECO:0007669"/>
    <property type="project" value="InterPro"/>
</dbReference>
<organism evidence="2 3">
    <name type="scientific">Bartonella callosciuri</name>
    <dbReference type="NCBI Taxonomy" id="686223"/>
    <lineage>
        <taxon>Bacteria</taxon>
        <taxon>Pseudomonadati</taxon>
        <taxon>Pseudomonadota</taxon>
        <taxon>Alphaproteobacteria</taxon>
        <taxon>Hyphomicrobiales</taxon>
        <taxon>Bartonellaceae</taxon>
        <taxon>Bartonella</taxon>
    </lineage>
</organism>
<proteinExistence type="predicted"/>
<dbReference type="Gene3D" id="3.30.420.10">
    <property type="entry name" value="Ribonuclease H-like superfamily/Ribonuclease H"/>
    <property type="match status" value="1"/>
</dbReference>